<dbReference type="AlphaFoldDB" id="A0A418VHS9"/>
<proteinExistence type="predicted"/>
<protein>
    <submittedName>
        <fullName evidence="1">Uncharacterized protein</fullName>
    </submittedName>
</protein>
<organism evidence="1 2">
    <name type="scientific">Deinococcus cavernae</name>
    <dbReference type="NCBI Taxonomy" id="2320857"/>
    <lineage>
        <taxon>Bacteria</taxon>
        <taxon>Thermotogati</taxon>
        <taxon>Deinococcota</taxon>
        <taxon>Deinococci</taxon>
        <taxon>Deinococcales</taxon>
        <taxon>Deinococcaceae</taxon>
        <taxon>Deinococcus</taxon>
    </lineage>
</organism>
<dbReference type="OrthoDB" id="71623at2"/>
<comment type="caution">
    <text evidence="1">The sequence shown here is derived from an EMBL/GenBank/DDBJ whole genome shotgun (WGS) entry which is preliminary data.</text>
</comment>
<reference evidence="1 2" key="1">
    <citation type="submission" date="2018-09" db="EMBL/GenBank/DDBJ databases">
        <authorList>
            <person name="Zhu H."/>
        </authorList>
    </citation>
    <scope>NUCLEOTIDE SEQUENCE [LARGE SCALE GENOMIC DNA]</scope>
    <source>
        <strain evidence="1 2">K2S05-167</strain>
    </source>
</reference>
<keyword evidence="2" id="KW-1185">Reference proteome</keyword>
<dbReference type="Proteomes" id="UP000286287">
    <property type="component" value="Unassembled WGS sequence"/>
</dbReference>
<sequence length="177" mass="19997">MNTDHDQLRRVLQLALNSPYEGERRKAVALLLQRMERECISLSDLDPSFCRSDTANTLRHRARLPYEFEVTLKSHEEAQLYEGLLKRHGDTAVSWLEGHRLLCVASPEVKAEVEGILQATVDSLRKRLAAAQQQAMGEYQQRRKVLFAQAVADEIRSLSPDNLPAGQSASPSVFRDV</sequence>
<gene>
    <name evidence="1" type="ORF">D3875_01245</name>
</gene>
<dbReference type="EMBL" id="QYUJ01000004">
    <property type="protein sequence ID" value="RJF75701.1"/>
    <property type="molecule type" value="Genomic_DNA"/>
</dbReference>
<name>A0A418VHS9_9DEIO</name>
<evidence type="ECO:0000313" key="2">
    <source>
        <dbReference type="Proteomes" id="UP000286287"/>
    </source>
</evidence>
<accession>A0A418VHS9</accession>
<evidence type="ECO:0000313" key="1">
    <source>
        <dbReference type="EMBL" id="RJF75701.1"/>
    </source>
</evidence>
<dbReference type="RefSeq" id="WP_119760329.1">
    <property type="nucleotide sequence ID" value="NZ_QYUJ01000004.1"/>
</dbReference>